<name>A0A915JIJ8_ROMCU</name>
<feature type="compositionally biased region" description="Basic and acidic residues" evidence="8">
    <location>
        <begin position="21"/>
        <end position="32"/>
    </location>
</feature>
<keyword evidence="6" id="KW-0206">Cytoskeleton</keyword>
<evidence type="ECO:0000256" key="1">
    <source>
        <dbReference type="ARBA" id="ARBA00004120"/>
    </source>
</evidence>
<evidence type="ECO:0000313" key="9">
    <source>
        <dbReference type="Proteomes" id="UP000887565"/>
    </source>
</evidence>
<comment type="similarity">
    <text evidence="2">Belongs to the IFT46 family.</text>
</comment>
<proteinExistence type="inferred from homology"/>
<reference evidence="10" key="1">
    <citation type="submission" date="2022-11" db="UniProtKB">
        <authorList>
            <consortium name="WormBaseParasite"/>
        </authorList>
    </citation>
    <scope>IDENTIFICATION</scope>
</reference>
<evidence type="ECO:0000256" key="8">
    <source>
        <dbReference type="SAM" id="MobiDB-lite"/>
    </source>
</evidence>
<dbReference type="GO" id="GO:0005815">
    <property type="term" value="C:microtubule organizing center"/>
    <property type="evidence" value="ECO:0007669"/>
    <property type="project" value="TreeGrafter"/>
</dbReference>
<keyword evidence="5" id="KW-0969">Cilium</keyword>
<dbReference type="AlphaFoldDB" id="A0A915JIJ8"/>
<evidence type="ECO:0000256" key="3">
    <source>
        <dbReference type="ARBA" id="ARBA00017206"/>
    </source>
</evidence>
<evidence type="ECO:0000256" key="5">
    <source>
        <dbReference type="ARBA" id="ARBA00023069"/>
    </source>
</evidence>
<keyword evidence="7" id="KW-0966">Cell projection</keyword>
<evidence type="ECO:0000256" key="7">
    <source>
        <dbReference type="ARBA" id="ARBA00023273"/>
    </source>
</evidence>
<sequence length="289" mass="32032">MCKRRHASDLATESAGLANKENIEKEHDEIENSNRNLPDSIDKVGPYDPAEFENLPVGSDVKDIFQFIAAYEGQVIETKFHLAPFLPDLIPAVCEPDAFLKVSRPDNADDELGLVVLDEPAANQSDPVILDIQLRTLSKKPASATSSVMKKLPRADKNPNEIENWIKSINELHKSKPPTVVQYSKPMPDVEKLMQEWPAEFESIINQTGGVPSAVDCSEIGLTVEQYTDLICALLDIPVPKSRVESLHVLFTLYLNFKNSPHFRRLAIGKPNVEAATSPAGRKVDTLIL</sequence>
<feature type="region of interest" description="Disordered" evidence="8">
    <location>
        <begin position="1"/>
        <end position="40"/>
    </location>
</feature>
<dbReference type="PANTHER" id="PTHR13376:SF0">
    <property type="entry name" value="INTRAFLAGELLAR TRANSPORT PROTEIN 46 HOMOLOG"/>
    <property type="match status" value="1"/>
</dbReference>
<dbReference type="Proteomes" id="UP000887565">
    <property type="component" value="Unplaced"/>
</dbReference>
<organism evidence="9 10">
    <name type="scientific">Romanomermis culicivorax</name>
    <name type="common">Nematode worm</name>
    <dbReference type="NCBI Taxonomy" id="13658"/>
    <lineage>
        <taxon>Eukaryota</taxon>
        <taxon>Metazoa</taxon>
        <taxon>Ecdysozoa</taxon>
        <taxon>Nematoda</taxon>
        <taxon>Enoplea</taxon>
        <taxon>Dorylaimia</taxon>
        <taxon>Mermithida</taxon>
        <taxon>Mermithoidea</taxon>
        <taxon>Mermithidae</taxon>
        <taxon>Romanomermis</taxon>
    </lineage>
</organism>
<dbReference type="PANTHER" id="PTHR13376">
    <property type="entry name" value="INTRAFLAGELLAR TRANSPORT PROTEIN 46 HOMOLOG"/>
    <property type="match status" value="1"/>
</dbReference>
<dbReference type="WBParaSite" id="nRc.2.0.1.t25938-RA">
    <property type="protein sequence ID" value="nRc.2.0.1.t25938-RA"/>
    <property type="gene ID" value="nRc.2.0.1.g25938"/>
</dbReference>
<dbReference type="Pfam" id="PF12317">
    <property type="entry name" value="IFT46_B_C"/>
    <property type="match status" value="1"/>
</dbReference>
<dbReference type="InterPro" id="IPR022088">
    <property type="entry name" value="Intraflagellar_transp_cmplxB"/>
</dbReference>
<evidence type="ECO:0000313" key="10">
    <source>
        <dbReference type="WBParaSite" id="nRc.2.0.1.t25938-RA"/>
    </source>
</evidence>
<dbReference type="GO" id="GO:0060271">
    <property type="term" value="P:cilium assembly"/>
    <property type="evidence" value="ECO:0007669"/>
    <property type="project" value="TreeGrafter"/>
</dbReference>
<evidence type="ECO:0000256" key="4">
    <source>
        <dbReference type="ARBA" id="ARBA00022490"/>
    </source>
</evidence>
<comment type="subcellular location">
    <subcellularLocation>
        <location evidence="1">Cytoplasm</location>
        <location evidence="1">Cytoskeleton</location>
        <location evidence="1">Cilium basal body</location>
    </subcellularLocation>
</comment>
<protein>
    <recommendedName>
        <fullName evidence="3">Intraflagellar transport protein 46 homolog</fullName>
    </recommendedName>
</protein>
<dbReference type="GO" id="GO:0030992">
    <property type="term" value="C:intraciliary transport particle B"/>
    <property type="evidence" value="ECO:0007669"/>
    <property type="project" value="TreeGrafter"/>
</dbReference>
<keyword evidence="9" id="KW-1185">Reference proteome</keyword>
<evidence type="ECO:0000256" key="2">
    <source>
        <dbReference type="ARBA" id="ARBA00007700"/>
    </source>
</evidence>
<keyword evidence="4" id="KW-0963">Cytoplasm</keyword>
<accession>A0A915JIJ8</accession>
<dbReference type="GO" id="GO:0031514">
    <property type="term" value="C:motile cilium"/>
    <property type="evidence" value="ECO:0007669"/>
    <property type="project" value="TreeGrafter"/>
</dbReference>
<dbReference type="OMA" id="QYIRRYT"/>
<dbReference type="GO" id="GO:0042073">
    <property type="term" value="P:intraciliary transport"/>
    <property type="evidence" value="ECO:0007669"/>
    <property type="project" value="InterPro"/>
</dbReference>
<evidence type="ECO:0000256" key="6">
    <source>
        <dbReference type="ARBA" id="ARBA00023212"/>
    </source>
</evidence>